<keyword evidence="6" id="KW-0723">Serine/threonine-protein kinase</keyword>
<dbReference type="InterPro" id="IPR011009">
    <property type="entry name" value="Kinase-like_dom_sf"/>
</dbReference>
<evidence type="ECO:0000256" key="21">
    <source>
        <dbReference type="SAM" id="MobiDB-lite"/>
    </source>
</evidence>
<keyword evidence="14" id="KW-0010">Activator</keyword>
<dbReference type="GO" id="GO:0008353">
    <property type="term" value="F:RNA polymerase II CTD heptapeptide repeat kinase activity"/>
    <property type="evidence" value="ECO:0007669"/>
    <property type="project" value="UniProtKB-EC"/>
</dbReference>
<dbReference type="SMART" id="SM00220">
    <property type="entry name" value="S_TKc"/>
    <property type="match status" value="1"/>
</dbReference>
<evidence type="ECO:0000313" key="24">
    <source>
        <dbReference type="Proteomes" id="UP000769528"/>
    </source>
</evidence>
<keyword evidence="8" id="KW-0479">Metal-binding</keyword>
<evidence type="ECO:0000256" key="14">
    <source>
        <dbReference type="ARBA" id="ARBA00023159"/>
    </source>
</evidence>
<keyword evidence="10" id="KW-0418">Kinase</keyword>
<evidence type="ECO:0000256" key="12">
    <source>
        <dbReference type="ARBA" id="ARBA00022842"/>
    </source>
</evidence>
<evidence type="ECO:0000256" key="9">
    <source>
        <dbReference type="ARBA" id="ARBA00022741"/>
    </source>
</evidence>
<dbReference type="GO" id="GO:0016592">
    <property type="term" value="C:mediator complex"/>
    <property type="evidence" value="ECO:0007669"/>
    <property type="project" value="TreeGrafter"/>
</dbReference>
<feature type="domain" description="Protein kinase" evidence="22">
    <location>
        <begin position="114"/>
        <end position="424"/>
    </location>
</feature>
<organism evidence="23 24">
    <name type="scientific">Wickerhamomyces mucosus</name>
    <dbReference type="NCBI Taxonomy" id="1378264"/>
    <lineage>
        <taxon>Eukaryota</taxon>
        <taxon>Fungi</taxon>
        <taxon>Dikarya</taxon>
        <taxon>Ascomycota</taxon>
        <taxon>Saccharomycotina</taxon>
        <taxon>Saccharomycetes</taxon>
        <taxon>Phaffomycetales</taxon>
        <taxon>Wickerhamomycetaceae</taxon>
        <taxon>Wickerhamomyces</taxon>
    </lineage>
</organism>
<evidence type="ECO:0000256" key="17">
    <source>
        <dbReference type="ARBA" id="ARBA00041823"/>
    </source>
</evidence>
<dbReference type="PROSITE" id="PS00108">
    <property type="entry name" value="PROTEIN_KINASE_ST"/>
    <property type="match status" value="1"/>
</dbReference>
<keyword evidence="12" id="KW-0460">Magnesium</keyword>
<reference evidence="23" key="1">
    <citation type="journal article" date="2021" name="Open Biol.">
        <title>Shared evolutionary footprints suggest mitochondrial oxidative damage underlies multiple complex I losses in fungi.</title>
        <authorList>
            <person name="Schikora-Tamarit M.A."/>
            <person name="Marcet-Houben M."/>
            <person name="Nosek J."/>
            <person name="Gabaldon T."/>
        </authorList>
    </citation>
    <scope>NUCLEOTIDE SEQUENCE</scope>
    <source>
        <strain evidence="23">CBS6341</strain>
    </source>
</reference>
<feature type="compositionally biased region" description="Polar residues" evidence="21">
    <location>
        <begin position="452"/>
        <end position="477"/>
    </location>
</feature>
<feature type="compositionally biased region" description="Polar residues" evidence="21">
    <location>
        <begin position="26"/>
        <end position="35"/>
    </location>
</feature>
<evidence type="ECO:0000313" key="23">
    <source>
        <dbReference type="EMBL" id="KAH3677107.1"/>
    </source>
</evidence>
<reference evidence="23" key="2">
    <citation type="submission" date="2021-01" db="EMBL/GenBank/DDBJ databases">
        <authorList>
            <person name="Schikora-Tamarit M.A."/>
        </authorList>
    </citation>
    <scope>NUCLEOTIDE SEQUENCE</scope>
    <source>
        <strain evidence="23">CBS6341</strain>
    </source>
</reference>
<dbReference type="GO" id="GO:0009891">
    <property type="term" value="P:positive regulation of biosynthetic process"/>
    <property type="evidence" value="ECO:0007669"/>
    <property type="project" value="UniProtKB-ARBA"/>
</dbReference>
<dbReference type="FunFam" id="1.10.510.10:FF:000408">
    <property type="entry name" value="Serine/threonine-protein kinase SSN3"/>
    <property type="match status" value="1"/>
</dbReference>
<gene>
    <name evidence="23" type="ORF">WICMUC_001862</name>
</gene>
<evidence type="ECO:0000256" key="2">
    <source>
        <dbReference type="ARBA" id="ARBA00006485"/>
    </source>
</evidence>
<dbReference type="InterPro" id="IPR008271">
    <property type="entry name" value="Ser/Thr_kinase_AS"/>
</dbReference>
<keyword evidence="11" id="KW-0067">ATP-binding</keyword>
<keyword evidence="13" id="KW-0805">Transcription regulation</keyword>
<comment type="subcellular location">
    <subcellularLocation>
        <location evidence="1">Nucleus</location>
    </subcellularLocation>
</comment>
<dbReference type="EC" id="2.7.11.23" evidence="3"/>
<dbReference type="CDD" id="cd07842">
    <property type="entry name" value="STKc_CDK8_like"/>
    <property type="match status" value="1"/>
</dbReference>
<evidence type="ECO:0000256" key="13">
    <source>
        <dbReference type="ARBA" id="ARBA00023015"/>
    </source>
</evidence>
<dbReference type="InterPro" id="IPR000719">
    <property type="entry name" value="Prot_kinase_dom"/>
</dbReference>
<dbReference type="PANTHER" id="PTHR24056">
    <property type="entry name" value="CELL DIVISION PROTEIN KINASE"/>
    <property type="match status" value="1"/>
</dbReference>
<evidence type="ECO:0000256" key="7">
    <source>
        <dbReference type="ARBA" id="ARBA00022679"/>
    </source>
</evidence>
<protein>
    <recommendedName>
        <fullName evidence="17">Cyclin-dependent kinase 8</fullName>
        <ecNumber evidence="4">2.7.11.22</ecNumber>
        <ecNumber evidence="3">2.7.11.23</ecNumber>
    </recommendedName>
</protein>
<dbReference type="PROSITE" id="PS50011">
    <property type="entry name" value="PROTEIN_KINASE_DOM"/>
    <property type="match status" value="1"/>
</dbReference>
<evidence type="ECO:0000256" key="11">
    <source>
        <dbReference type="ARBA" id="ARBA00022840"/>
    </source>
</evidence>
<evidence type="ECO:0000256" key="15">
    <source>
        <dbReference type="ARBA" id="ARBA00023163"/>
    </source>
</evidence>
<evidence type="ECO:0000256" key="20">
    <source>
        <dbReference type="ARBA" id="ARBA00049280"/>
    </source>
</evidence>
<dbReference type="AlphaFoldDB" id="A0A9P8PS44"/>
<dbReference type="GO" id="GO:0005524">
    <property type="term" value="F:ATP binding"/>
    <property type="evidence" value="ECO:0007669"/>
    <property type="project" value="UniProtKB-KW"/>
</dbReference>
<dbReference type="SUPFAM" id="SSF56112">
    <property type="entry name" value="Protein kinase-like (PK-like)"/>
    <property type="match status" value="1"/>
</dbReference>
<evidence type="ECO:0000259" key="22">
    <source>
        <dbReference type="PROSITE" id="PS50011"/>
    </source>
</evidence>
<feature type="region of interest" description="Disordered" evidence="21">
    <location>
        <begin position="451"/>
        <end position="483"/>
    </location>
</feature>
<name>A0A9P8PS44_9ASCO</name>
<dbReference type="EC" id="2.7.11.22" evidence="4"/>
<dbReference type="GO" id="GO:0004693">
    <property type="term" value="F:cyclin-dependent protein serine/threonine kinase activity"/>
    <property type="evidence" value="ECO:0007669"/>
    <property type="project" value="UniProtKB-EC"/>
</dbReference>
<evidence type="ECO:0000256" key="19">
    <source>
        <dbReference type="ARBA" id="ARBA00048367"/>
    </source>
</evidence>
<evidence type="ECO:0000256" key="1">
    <source>
        <dbReference type="ARBA" id="ARBA00004123"/>
    </source>
</evidence>
<sequence>MHRKTTSQIQKEHILRLQQQRANHTLTNPTTNTSHGLALDNNVLSNNSTPSNRPMNKPHQQAIKPQSTGNLSQSVSSSSYNSSKPGVMAGSGIFTLVPYKNRKDTMRKSVLSKYEILGYIASGTYGRVYKAKSKDTSNTMLFAIKKFKADKEGDVICYTGISQSAAREMALCRELNNKNITKLIEIILENKAIYMVFQYAEHDLLQIIHFHSHPDSKPIPEQTIKSIMWQVLNGVSYLHQNWVLHRDLKPANIMVTSSGIIKIGDLGLARKFNNPLQSLYTGDKVVVTIWYRAPELLLGGRHYTPAIDLWAVGCIFAELLALRPIFKGEEAKMDNKKNVPFQRNQMQKIVEILGTPTVEKWSSLNKYPEFQALGQVKQFPNNLQAWYQSIGGNNKKGLQLLSNLLEYDPGKRLTSFDSLLHSYFLEPPKVSGNIFENLSFKYPQRRIHTADSDITATQSNPNNTANKRGYNNDNQNSQRKKQK</sequence>
<keyword evidence="15" id="KW-0804">Transcription</keyword>
<evidence type="ECO:0000256" key="4">
    <source>
        <dbReference type="ARBA" id="ARBA00012425"/>
    </source>
</evidence>
<dbReference type="GO" id="GO:0000307">
    <property type="term" value="C:cyclin-dependent protein kinase holoenzyme complex"/>
    <property type="evidence" value="ECO:0007669"/>
    <property type="project" value="UniProtKB-ARBA"/>
</dbReference>
<evidence type="ECO:0000256" key="16">
    <source>
        <dbReference type="ARBA" id="ARBA00023242"/>
    </source>
</evidence>
<comment type="similarity">
    <text evidence="2">Belongs to the protein kinase superfamily. CMGC Ser/Thr protein kinase family. CDC2/CDKX subfamily.</text>
</comment>
<dbReference type="Pfam" id="PF00069">
    <property type="entry name" value="Pkinase"/>
    <property type="match status" value="1"/>
</dbReference>
<evidence type="ECO:0000256" key="18">
    <source>
        <dbReference type="ARBA" id="ARBA00047811"/>
    </source>
</evidence>
<proteinExistence type="inferred from homology"/>
<keyword evidence="5" id="KW-0678">Repressor</keyword>
<keyword evidence="16" id="KW-0539">Nucleus</keyword>
<comment type="catalytic activity">
    <reaction evidence="19">
        <text>L-seryl-[protein] + ATP = O-phospho-L-seryl-[protein] + ADP + H(+)</text>
        <dbReference type="Rhea" id="RHEA:17989"/>
        <dbReference type="Rhea" id="RHEA-COMP:9863"/>
        <dbReference type="Rhea" id="RHEA-COMP:11604"/>
        <dbReference type="ChEBI" id="CHEBI:15378"/>
        <dbReference type="ChEBI" id="CHEBI:29999"/>
        <dbReference type="ChEBI" id="CHEBI:30616"/>
        <dbReference type="ChEBI" id="CHEBI:83421"/>
        <dbReference type="ChEBI" id="CHEBI:456216"/>
        <dbReference type="EC" id="2.7.11.22"/>
    </reaction>
</comment>
<accession>A0A9P8PS44</accession>
<evidence type="ECO:0000256" key="6">
    <source>
        <dbReference type="ARBA" id="ARBA00022527"/>
    </source>
</evidence>
<dbReference type="InterPro" id="IPR050108">
    <property type="entry name" value="CDK"/>
</dbReference>
<keyword evidence="9" id="KW-0547">Nucleotide-binding</keyword>
<dbReference type="GO" id="GO:0046872">
    <property type="term" value="F:metal ion binding"/>
    <property type="evidence" value="ECO:0007669"/>
    <property type="project" value="UniProtKB-KW"/>
</dbReference>
<evidence type="ECO:0000256" key="5">
    <source>
        <dbReference type="ARBA" id="ARBA00022491"/>
    </source>
</evidence>
<evidence type="ECO:0000256" key="8">
    <source>
        <dbReference type="ARBA" id="ARBA00022723"/>
    </source>
</evidence>
<keyword evidence="24" id="KW-1185">Reference proteome</keyword>
<evidence type="ECO:0000256" key="3">
    <source>
        <dbReference type="ARBA" id="ARBA00012409"/>
    </source>
</evidence>
<dbReference type="Gene3D" id="3.30.200.20">
    <property type="entry name" value="Phosphorylase Kinase, domain 1"/>
    <property type="match status" value="1"/>
</dbReference>
<evidence type="ECO:0000256" key="10">
    <source>
        <dbReference type="ARBA" id="ARBA00022777"/>
    </source>
</evidence>
<dbReference type="PANTHER" id="PTHR24056:SF495">
    <property type="entry name" value="CYCLIN-DEPENDENT KINASE 8-RELATED"/>
    <property type="match status" value="1"/>
</dbReference>
<comment type="caution">
    <text evidence="23">The sequence shown here is derived from an EMBL/GenBank/DDBJ whole genome shotgun (WGS) entry which is preliminary data.</text>
</comment>
<comment type="catalytic activity">
    <reaction evidence="18">
        <text>L-threonyl-[protein] + ATP = O-phospho-L-threonyl-[protein] + ADP + H(+)</text>
        <dbReference type="Rhea" id="RHEA:46608"/>
        <dbReference type="Rhea" id="RHEA-COMP:11060"/>
        <dbReference type="Rhea" id="RHEA-COMP:11605"/>
        <dbReference type="ChEBI" id="CHEBI:15378"/>
        <dbReference type="ChEBI" id="CHEBI:30013"/>
        <dbReference type="ChEBI" id="CHEBI:30616"/>
        <dbReference type="ChEBI" id="CHEBI:61977"/>
        <dbReference type="ChEBI" id="CHEBI:456216"/>
        <dbReference type="EC" id="2.7.11.22"/>
    </reaction>
</comment>
<comment type="catalytic activity">
    <reaction evidence="20">
        <text>[DNA-directed RNA polymerase] + ATP = phospho-[DNA-directed RNA polymerase] + ADP + H(+)</text>
        <dbReference type="Rhea" id="RHEA:10216"/>
        <dbReference type="Rhea" id="RHEA-COMP:11321"/>
        <dbReference type="Rhea" id="RHEA-COMP:11322"/>
        <dbReference type="ChEBI" id="CHEBI:15378"/>
        <dbReference type="ChEBI" id="CHEBI:30616"/>
        <dbReference type="ChEBI" id="CHEBI:43176"/>
        <dbReference type="ChEBI" id="CHEBI:68546"/>
        <dbReference type="ChEBI" id="CHEBI:456216"/>
        <dbReference type="EC" id="2.7.11.23"/>
    </reaction>
</comment>
<dbReference type="Proteomes" id="UP000769528">
    <property type="component" value="Unassembled WGS sequence"/>
</dbReference>
<dbReference type="EMBL" id="JAEUBF010000550">
    <property type="protein sequence ID" value="KAH3677107.1"/>
    <property type="molecule type" value="Genomic_DNA"/>
</dbReference>
<feature type="region of interest" description="Disordered" evidence="21">
    <location>
        <begin position="26"/>
        <end position="83"/>
    </location>
</feature>
<feature type="compositionally biased region" description="Low complexity" evidence="21">
    <location>
        <begin position="72"/>
        <end position="83"/>
    </location>
</feature>
<feature type="compositionally biased region" description="Polar residues" evidence="21">
    <location>
        <begin position="42"/>
        <end position="54"/>
    </location>
</feature>
<keyword evidence="7" id="KW-0808">Transferase</keyword>
<dbReference type="Gene3D" id="1.10.510.10">
    <property type="entry name" value="Transferase(Phosphotransferase) domain 1"/>
    <property type="match status" value="1"/>
</dbReference>
<dbReference type="OrthoDB" id="6284126at2759"/>